<dbReference type="PANTHER" id="PTHR22683">
    <property type="entry name" value="SPORULATION PROTEIN RELATED"/>
    <property type="match status" value="1"/>
</dbReference>
<reference evidence="7" key="1">
    <citation type="submission" date="2014-03" db="EMBL/GenBank/DDBJ databases">
        <authorList>
            <person name="Urmite Genomes U."/>
        </authorList>
    </citation>
    <scope>NUCLEOTIDE SEQUENCE [LARGE SCALE GENOMIC DNA]</scope>
    <source>
        <strain evidence="7">HD-03</strain>
    </source>
</reference>
<dbReference type="GO" id="GO:0005524">
    <property type="term" value="F:ATP binding"/>
    <property type="evidence" value="ECO:0007669"/>
    <property type="project" value="UniProtKB-UniRule"/>
</dbReference>
<keyword evidence="7" id="KW-1185">Reference proteome</keyword>
<gene>
    <name evidence="6" type="primary">ftsK</name>
    <name evidence="6" type="ORF">BN983_00760</name>
</gene>
<evidence type="ECO:0000256" key="3">
    <source>
        <dbReference type="ARBA" id="ARBA00022840"/>
    </source>
</evidence>
<keyword evidence="2 4" id="KW-0547">Nucleotide-binding</keyword>
<dbReference type="InterPro" id="IPR027417">
    <property type="entry name" value="P-loop_NTPase"/>
</dbReference>
<feature type="binding site" evidence="4">
    <location>
        <begin position="142"/>
        <end position="149"/>
    </location>
    <ligand>
        <name>ATP</name>
        <dbReference type="ChEBI" id="CHEBI:30616"/>
    </ligand>
</feature>
<protein>
    <submittedName>
        <fullName evidence="6">DNA translocase FtsK</fullName>
    </submittedName>
</protein>
<feature type="domain" description="FtsK" evidence="5">
    <location>
        <begin position="124"/>
        <end position="314"/>
    </location>
</feature>
<evidence type="ECO:0000256" key="1">
    <source>
        <dbReference type="ARBA" id="ARBA00004141"/>
    </source>
</evidence>
<dbReference type="Gene3D" id="3.40.50.300">
    <property type="entry name" value="P-loop containing nucleotide triphosphate hydrolases"/>
    <property type="match status" value="1"/>
</dbReference>
<proteinExistence type="predicted"/>
<dbReference type="InterPro" id="IPR002543">
    <property type="entry name" value="FtsK_dom"/>
</dbReference>
<dbReference type="SUPFAM" id="SSF52540">
    <property type="entry name" value="P-loop containing nucleoside triphosphate hydrolases"/>
    <property type="match status" value="1"/>
</dbReference>
<dbReference type="PROSITE" id="PS50901">
    <property type="entry name" value="FTSK"/>
    <property type="match status" value="1"/>
</dbReference>
<accession>A0A059NYJ1</accession>
<keyword evidence="3 4" id="KW-0067">ATP-binding</keyword>
<evidence type="ECO:0000313" key="7">
    <source>
        <dbReference type="Proteomes" id="UP000028868"/>
    </source>
</evidence>
<dbReference type="GO" id="GO:0016020">
    <property type="term" value="C:membrane"/>
    <property type="evidence" value="ECO:0007669"/>
    <property type="project" value="UniProtKB-SubCell"/>
</dbReference>
<sequence length="379" mass="44054">MIEYIPLTIALAAFIPKAQESDRKKLDTIFRNIGFGMKDQYPVLINTDKQDHYTSYIYRKPLGLMNNEKLEHIIGHSLSKPVHVSGKRDMEVRVYHIGNMPRWDYEDIPEQDEGKWIVPIGKSLDGMEWHDFDKTPHMTIAGTTRFGKTVMLKNIMTYLIERNPDDVEFYILDFKGRLEFNPYRDLKQVRMIAGNADDAKVMLKMVWEEIQEQMSYFLENKLNNITKTPIRKRTFIITDEGGSLAPKKSHTDKQKKTFSYCTEMLEEICRVAGALGYRNIFATQYPTADSLPKHIKMNSDAKISFRLPTGYASEVAIDEYGAEELECPGRAIYKTHDRVTVQVPMLEDEDMEERLKGWELSVAEREEVSERRTNLDDLE</sequence>
<dbReference type="Pfam" id="PF01580">
    <property type="entry name" value="FtsK_SpoIIIE"/>
    <property type="match status" value="1"/>
</dbReference>
<name>A0A059NYJ1_9BACI</name>
<comment type="caution">
    <text evidence="6">The sequence shown here is derived from an EMBL/GenBank/DDBJ whole genome shotgun (WGS) entry which is preliminary data.</text>
</comment>
<comment type="subcellular location">
    <subcellularLocation>
        <location evidence="1">Membrane</location>
        <topology evidence="1">Multi-pass membrane protein</topology>
    </subcellularLocation>
</comment>
<dbReference type="PANTHER" id="PTHR22683:SF41">
    <property type="entry name" value="DNA TRANSLOCASE FTSK"/>
    <property type="match status" value="1"/>
</dbReference>
<dbReference type="Proteomes" id="UP000028868">
    <property type="component" value="Unassembled WGS sequence"/>
</dbReference>
<organism evidence="6 7">
    <name type="scientific">Halobacillus karajensis</name>
    <dbReference type="NCBI Taxonomy" id="195088"/>
    <lineage>
        <taxon>Bacteria</taxon>
        <taxon>Bacillati</taxon>
        <taxon>Bacillota</taxon>
        <taxon>Bacilli</taxon>
        <taxon>Bacillales</taxon>
        <taxon>Bacillaceae</taxon>
        <taxon>Halobacillus</taxon>
    </lineage>
</organism>
<dbReference type="InterPro" id="IPR050206">
    <property type="entry name" value="FtsK/SpoIIIE/SftA"/>
</dbReference>
<evidence type="ECO:0000259" key="5">
    <source>
        <dbReference type="PROSITE" id="PS50901"/>
    </source>
</evidence>
<evidence type="ECO:0000313" key="6">
    <source>
        <dbReference type="EMBL" id="CDQ22547.1"/>
    </source>
</evidence>
<dbReference type="RefSeq" id="WP_035505913.1">
    <property type="nucleotide sequence ID" value="NZ_CCDI010000001.1"/>
</dbReference>
<evidence type="ECO:0000256" key="4">
    <source>
        <dbReference type="PROSITE-ProRule" id="PRU00289"/>
    </source>
</evidence>
<evidence type="ECO:0000256" key="2">
    <source>
        <dbReference type="ARBA" id="ARBA00022741"/>
    </source>
</evidence>
<dbReference type="AlphaFoldDB" id="A0A059NYJ1"/>
<dbReference type="EMBL" id="CCDI010000001">
    <property type="protein sequence ID" value="CDQ22547.1"/>
    <property type="molecule type" value="Genomic_DNA"/>
</dbReference>
<dbReference type="GO" id="GO:0003677">
    <property type="term" value="F:DNA binding"/>
    <property type="evidence" value="ECO:0007669"/>
    <property type="project" value="InterPro"/>
</dbReference>
<reference evidence="6 7" key="2">
    <citation type="submission" date="2014-05" db="EMBL/GenBank/DDBJ databases">
        <title>Draft genome sequence of Halobacillus karajensis HK-03.</title>
        <authorList>
            <person name="Khelaifia S."/>
            <person name="Croce O."/>
            <person name="Lagier J.C."/>
            <person name="Raoult D."/>
        </authorList>
    </citation>
    <scope>NUCLEOTIDE SEQUENCE [LARGE SCALE GENOMIC DNA]</scope>
    <source>
        <strain evidence="6 7">HD-03</strain>
    </source>
</reference>